<dbReference type="CDD" id="cd00713">
    <property type="entry name" value="GltS"/>
    <property type="match status" value="1"/>
</dbReference>
<dbReference type="PROSITE" id="PS51278">
    <property type="entry name" value="GATASE_TYPE_2"/>
    <property type="match status" value="1"/>
</dbReference>
<evidence type="ECO:0000256" key="1">
    <source>
        <dbReference type="ARBA" id="ARBA00001917"/>
    </source>
</evidence>
<evidence type="ECO:0000259" key="17">
    <source>
        <dbReference type="PROSITE" id="PS51278"/>
    </source>
</evidence>
<dbReference type="InterPro" id="IPR002489">
    <property type="entry name" value="Glu_synth_asu_C"/>
</dbReference>
<comment type="cofactor">
    <cofactor evidence="1">
        <name>FMN</name>
        <dbReference type="ChEBI" id="CHEBI:58210"/>
    </cofactor>
</comment>
<keyword evidence="6" id="KW-0285">Flavoprotein</keyword>
<dbReference type="InterPro" id="IPR050711">
    <property type="entry name" value="ET-N_metabolism_enzyme"/>
</dbReference>
<comment type="similarity">
    <text evidence="4">Belongs to the glutamate synthase family.</text>
</comment>
<protein>
    <submittedName>
        <fullName evidence="18">Glutamate synthase subunit alpha</fullName>
    </submittedName>
</protein>
<dbReference type="PANTHER" id="PTHR11938">
    <property type="entry name" value="FAD NADPH DEHYDROGENASE/OXIDOREDUCTASE"/>
    <property type="match status" value="1"/>
</dbReference>
<evidence type="ECO:0000256" key="7">
    <source>
        <dbReference type="ARBA" id="ARBA00022643"/>
    </source>
</evidence>
<evidence type="ECO:0000256" key="14">
    <source>
        <dbReference type="ARBA" id="ARBA00023164"/>
    </source>
</evidence>
<dbReference type="GO" id="GO:0006537">
    <property type="term" value="P:glutamate biosynthetic process"/>
    <property type="evidence" value="ECO:0007669"/>
    <property type="project" value="UniProtKB-KW"/>
</dbReference>
<dbReference type="NCBIfam" id="NF008730">
    <property type="entry name" value="PRK11750.1"/>
    <property type="match status" value="1"/>
</dbReference>
<dbReference type="FunFam" id="2.160.20.60:FF:000001">
    <property type="entry name" value="Glutamate synthase, large subunit"/>
    <property type="match status" value="1"/>
</dbReference>
<evidence type="ECO:0000256" key="6">
    <source>
        <dbReference type="ARBA" id="ARBA00022630"/>
    </source>
</evidence>
<dbReference type="InterPro" id="IPR002932">
    <property type="entry name" value="Glu_synthdom"/>
</dbReference>
<dbReference type="FunFam" id="3.60.20.10:FF:000001">
    <property type="entry name" value="Glutamate synthase, large subunit"/>
    <property type="match status" value="1"/>
</dbReference>
<dbReference type="GO" id="GO:0051538">
    <property type="term" value="F:3 iron, 4 sulfur cluster binding"/>
    <property type="evidence" value="ECO:0007669"/>
    <property type="project" value="UniProtKB-KW"/>
</dbReference>
<dbReference type="GO" id="GO:0019676">
    <property type="term" value="P:ammonia assimilation cycle"/>
    <property type="evidence" value="ECO:0007669"/>
    <property type="project" value="TreeGrafter"/>
</dbReference>
<dbReference type="CDD" id="cd00982">
    <property type="entry name" value="gltB_C"/>
    <property type="match status" value="1"/>
</dbReference>
<proteinExistence type="inferred from homology"/>
<comment type="cofactor">
    <cofactor evidence="3">
        <name>FAD</name>
        <dbReference type="ChEBI" id="CHEBI:57692"/>
    </cofactor>
</comment>
<keyword evidence="8" id="KW-0479">Metal-binding</keyword>
<dbReference type="SUPFAM" id="SSF69336">
    <property type="entry name" value="Alpha subunit of glutamate synthase, C-terminal domain"/>
    <property type="match status" value="1"/>
</dbReference>
<dbReference type="Pfam" id="PF04898">
    <property type="entry name" value="Glu_syn_central"/>
    <property type="match status" value="1"/>
</dbReference>
<dbReference type="InterPro" id="IPR006982">
    <property type="entry name" value="Glu_synth_centr_N"/>
</dbReference>
<dbReference type="Pfam" id="PF00310">
    <property type="entry name" value="GATase_2"/>
    <property type="match status" value="1"/>
</dbReference>
<keyword evidence="10" id="KW-0315">Glutamine amidotransferase</keyword>
<keyword evidence="11" id="KW-0560">Oxidoreductase</keyword>
<dbReference type="FunFam" id="3.20.20.70:FF:000031">
    <property type="entry name" value="Glutamate synthase 1 [NADH]"/>
    <property type="match status" value="1"/>
</dbReference>
<comment type="pathway">
    <text evidence="16">Amino-acid biosynthesis.</text>
</comment>
<dbReference type="PANTHER" id="PTHR11938:SF133">
    <property type="entry name" value="GLUTAMATE SYNTHASE (NADH)"/>
    <property type="match status" value="1"/>
</dbReference>
<name>A0A1F4TLM6_UNCSA</name>
<keyword evidence="7" id="KW-0288">FMN</keyword>
<dbReference type="EMBL" id="MEUI01000034">
    <property type="protein sequence ID" value="OGC33479.1"/>
    <property type="molecule type" value="Genomic_DNA"/>
</dbReference>
<dbReference type="GO" id="GO:0015930">
    <property type="term" value="F:glutamate synthase activity"/>
    <property type="evidence" value="ECO:0007669"/>
    <property type="project" value="InterPro"/>
</dbReference>
<dbReference type="InterPro" id="IPR029055">
    <property type="entry name" value="Ntn_hydrolases_N"/>
</dbReference>
<comment type="caution">
    <text evidence="18">The sequence shown here is derived from an EMBL/GenBank/DDBJ whole genome shotgun (WGS) entry which is preliminary data.</text>
</comment>
<gene>
    <name evidence="18" type="ORF">A2462_06810</name>
</gene>
<feature type="domain" description="Glutamine amidotransferase type-2" evidence="17">
    <location>
        <begin position="22"/>
        <end position="396"/>
    </location>
</feature>
<evidence type="ECO:0000313" key="19">
    <source>
        <dbReference type="Proteomes" id="UP000177309"/>
    </source>
</evidence>
<keyword evidence="5" id="KW-0028">Amino-acid biosynthesis</keyword>
<dbReference type="Proteomes" id="UP000177309">
    <property type="component" value="Unassembled WGS sequence"/>
</dbReference>
<evidence type="ECO:0000256" key="2">
    <source>
        <dbReference type="ARBA" id="ARBA00001927"/>
    </source>
</evidence>
<evidence type="ECO:0000256" key="10">
    <source>
        <dbReference type="ARBA" id="ARBA00022962"/>
    </source>
</evidence>
<dbReference type="Gene3D" id="3.20.20.70">
    <property type="entry name" value="Aldolase class I"/>
    <property type="match status" value="2"/>
</dbReference>
<dbReference type="Gene3D" id="3.60.20.10">
    <property type="entry name" value="Glutamine Phosphoribosylpyrophosphate, subunit 1, domain 1"/>
    <property type="match status" value="1"/>
</dbReference>
<comment type="cofactor">
    <cofactor evidence="2">
        <name>[3Fe-4S] cluster</name>
        <dbReference type="ChEBI" id="CHEBI:21137"/>
    </cofactor>
</comment>
<evidence type="ECO:0000313" key="18">
    <source>
        <dbReference type="EMBL" id="OGC33479.1"/>
    </source>
</evidence>
<dbReference type="CDD" id="cd02808">
    <property type="entry name" value="GltS_FMN"/>
    <property type="match status" value="1"/>
</dbReference>
<keyword evidence="9" id="KW-0274">FAD</keyword>
<evidence type="ECO:0000256" key="8">
    <source>
        <dbReference type="ARBA" id="ARBA00022723"/>
    </source>
</evidence>
<dbReference type="InterPro" id="IPR036485">
    <property type="entry name" value="Glu_synth_asu_C_sf"/>
</dbReference>
<keyword evidence="14" id="KW-0314">Glutamate biosynthesis</keyword>
<accession>A0A1F4TLM6</accession>
<dbReference type="Pfam" id="PF01493">
    <property type="entry name" value="GXGXG"/>
    <property type="match status" value="1"/>
</dbReference>
<dbReference type="Gene3D" id="2.160.20.60">
    <property type="entry name" value="Glutamate synthase, alpha subunit, C-terminal domain"/>
    <property type="match status" value="1"/>
</dbReference>
<evidence type="ECO:0000256" key="15">
    <source>
        <dbReference type="ARBA" id="ARBA00023291"/>
    </source>
</evidence>
<sequence length="1471" mass="163333">MMGYEKYKEQGLYSPNFEHDSCGVGFVVNIKGQKSHSIVEQGLTVLKRLAHRGAVGADPDTGDGAGILIQIPHDFYAKVFAKLPRAGSYGTGLVFLPQNKRLRSICKVVFAKVVEEEGQVFLGWRKVPVDKEAIGKTAQDSQPVIEQAFIAKGKKVNSQLEFERRLYAIRRKIEKEVKTTDLYTLSLSSRTIIYKGLLMPDQVERFFPDLKDPAIASSIALVHSRYSTNTFPTWDLAQPFRFLAHNGEINTLRGNVNWMRARGIDVIVPGGSDSAALDNVFELLVLSGRSLPHAMMMLIPAAWEHNNLMNKEVRDFYKYHACFMEPWDGPAAIAFTDGKHVGAVLDRNGLRPARYIVTKDDTVVMSSEVGVMDTKPENIKTSGRLEPGKMFYIDTETSRIVEDQEIKEEIYSRRFYGQWLKENLINLTDLPKIGSQEKEQTDLLTRLKAFGYTREDFRTIIKPMAEKGKEPVGSMGNDTPHAVLSNQPQLLYNYFRQLFAQVTNPAIDPIREGLVMSLASYVGPQQDVLKETPEHCHKLFVKEPILNNEDLERIRAIQRDGFRSKTISLLYTSHLAKSLERICREAEQAINEGYTYLILSDRGISEKQRAMPALLAVGGIHHYLIRQALRTKVGLIIESAEPREVHHFALLFAYGVDLINPYLAYEAIELLAERGDLVLDSKTAINNYRQAIEKGLKKILSKMGISTLNSYRGAQIFEVLGLGDEVIERCFEGTPSRIGGADFKILAKENKLRHLQAFSNQQPLLASGGVYQWRRDGEFHLWNPETIAAIQDAAKNNDFARFKEFSKLINDQSKNPTTLRSLLKFKPQPKPITITEVEPVENILKRFVTGAMSFGSISGPAHETIAKAMNMIGGKSNTGEGGEDPGRFLDDRRSAVKQVASGRFGVTTNYLVNADEIQIKISQGAKPGEGGQLPGHKVSEIIAKTRYTTPGVTLISPPPHHDIYSIEDLAQLIFDLKNANPRARISVKLVAEVGVGTVAAGVAKGHADMILISGGDGGTGASPLSSIRYSGLPWELGLAETHQTLVLNNLRGRVRLQTDGQIRTGRDVAIAAMLGAEEFGFATSVLIVSGCVMLRHCHLNNCSLGVATQDPCLVKRYRGKPEHIVNFLRFVAEELREIMAELGVRTVNELVGRVDLLEVDKKLLPWKAKDLDFSKILAQPDGEQRYCTEKQDHGLDKILDCKLIKLAKAALEEGEPVKAELKIENMNRTCGGMLSGQLIKQQGEKGLPADTIYFKLNGVAGQSFGAWLAPGITFELEGLANDYVGKGMFGGKLIVYPGKKSTYKPEENILIGNTTFYGAIAGEAYIRGKAGERFCIRNSGLSAVVEGIGDHGCEYMTGGLVVVLGKTGRNFAAGMSGGIAYVYDKYNEFSANCNYSMVELEQLDVADKKVVKDLLQKHFKYTRSPIAKEILDDYSVESRRFIKVMPIEYKRVLEERAMDEEELAKIGVTHG</sequence>
<evidence type="ECO:0000256" key="12">
    <source>
        <dbReference type="ARBA" id="ARBA00023004"/>
    </source>
</evidence>
<evidence type="ECO:0000256" key="9">
    <source>
        <dbReference type="ARBA" id="ARBA00022827"/>
    </source>
</evidence>
<dbReference type="InterPro" id="IPR013785">
    <property type="entry name" value="Aldolase_TIM"/>
</dbReference>
<evidence type="ECO:0000256" key="13">
    <source>
        <dbReference type="ARBA" id="ARBA00023014"/>
    </source>
</evidence>
<keyword evidence="13" id="KW-0411">Iron-sulfur</keyword>
<evidence type="ECO:0000256" key="3">
    <source>
        <dbReference type="ARBA" id="ARBA00001974"/>
    </source>
</evidence>
<evidence type="ECO:0000256" key="5">
    <source>
        <dbReference type="ARBA" id="ARBA00022605"/>
    </source>
</evidence>
<evidence type="ECO:0000256" key="4">
    <source>
        <dbReference type="ARBA" id="ARBA00009716"/>
    </source>
</evidence>
<reference evidence="18 19" key="1">
    <citation type="journal article" date="2016" name="Nat. Commun.">
        <title>Thousands of microbial genomes shed light on interconnected biogeochemical processes in an aquifer system.</title>
        <authorList>
            <person name="Anantharaman K."/>
            <person name="Brown C.T."/>
            <person name="Hug L.A."/>
            <person name="Sharon I."/>
            <person name="Castelle C.J."/>
            <person name="Probst A.J."/>
            <person name="Thomas B.C."/>
            <person name="Singh A."/>
            <person name="Wilkins M.J."/>
            <person name="Karaoz U."/>
            <person name="Brodie E.L."/>
            <person name="Williams K.H."/>
            <person name="Hubbard S.S."/>
            <person name="Banfield J.F."/>
        </authorList>
    </citation>
    <scope>NUCLEOTIDE SEQUENCE [LARGE SCALE GENOMIC DNA]</scope>
</reference>
<dbReference type="InterPro" id="IPR017932">
    <property type="entry name" value="GATase_2_dom"/>
</dbReference>
<dbReference type="SUPFAM" id="SSF56235">
    <property type="entry name" value="N-terminal nucleophile aminohydrolases (Ntn hydrolases)"/>
    <property type="match status" value="1"/>
</dbReference>
<keyword evidence="12" id="KW-0408">Iron</keyword>
<evidence type="ECO:0000256" key="11">
    <source>
        <dbReference type="ARBA" id="ARBA00023002"/>
    </source>
</evidence>
<dbReference type="SUPFAM" id="SSF51395">
    <property type="entry name" value="FMN-linked oxidoreductases"/>
    <property type="match status" value="1"/>
</dbReference>
<dbReference type="Pfam" id="PF01645">
    <property type="entry name" value="Glu_synthase"/>
    <property type="match status" value="1"/>
</dbReference>
<dbReference type="GO" id="GO:0046872">
    <property type="term" value="F:metal ion binding"/>
    <property type="evidence" value="ECO:0007669"/>
    <property type="project" value="UniProtKB-KW"/>
</dbReference>
<organism evidence="18 19">
    <name type="scientific">candidate division WOR-1 bacterium RIFOXYC2_FULL_41_25</name>
    <dbReference type="NCBI Taxonomy" id="1802586"/>
    <lineage>
        <taxon>Bacteria</taxon>
        <taxon>Bacillati</taxon>
        <taxon>Saganbacteria</taxon>
    </lineage>
</organism>
<keyword evidence="15" id="KW-0003">3Fe-4S</keyword>
<evidence type="ECO:0000256" key="16">
    <source>
        <dbReference type="ARBA" id="ARBA00029440"/>
    </source>
</evidence>